<dbReference type="EMBL" id="BBLT01000001">
    <property type="protein sequence ID" value="GAL82913.1"/>
    <property type="molecule type" value="Genomic_DNA"/>
</dbReference>
<evidence type="ECO:0000256" key="7">
    <source>
        <dbReference type="ARBA" id="ARBA00023150"/>
    </source>
</evidence>
<keyword evidence="7" id="KW-0501">Molybdenum cofactor biosynthesis</keyword>
<dbReference type="GO" id="GO:0005525">
    <property type="term" value="F:GTP binding"/>
    <property type="evidence" value="ECO:0007669"/>
    <property type="project" value="UniProtKB-KW"/>
</dbReference>
<evidence type="ECO:0000256" key="4">
    <source>
        <dbReference type="ARBA" id="ARBA00022741"/>
    </source>
</evidence>
<dbReference type="SUPFAM" id="SSF53448">
    <property type="entry name" value="Nucleotide-diphospho-sugar transferases"/>
    <property type="match status" value="1"/>
</dbReference>
<keyword evidence="1" id="KW-0963">Cytoplasm</keyword>
<keyword evidence="6" id="KW-0342">GTP-binding</keyword>
<accession>A0A098L9T1</accession>
<keyword evidence="4" id="KW-0547">Nucleotide-binding</keyword>
<keyword evidence="3" id="KW-0479">Metal-binding</keyword>
<dbReference type="CDD" id="cd02503">
    <property type="entry name" value="MobA"/>
    <property type="match status" value="1"/>
</dbReference>
<sequence>MEENIIGVVMAGGLSTRMGQDKGLLIENGQTWAENAFAKLNRLPMEVIVSINENQTLPYSDIFHPEHLITDKNIIEGPLNGILSAHSHVPSKDLFLLACDVRDMSSELLCKIYDAHISNSSEDYDYYILKNDMQEEPLIGIYKSDFLKRILFMAEKKLLVKNSLKYIMTFGRGFYIHLDESEKNDVKNFNTPGDLMASFAIL</sequence>
<dbReference type="RefSeq" id="WP_045457094.1">
    <property type="nucleotide sequence ID" value="NZ_BBLT01000001.1"/>
</dbReference>
<keyword evidence="5" id="KW-0460">Magnesium</keyword>
<dbReference type="AlphaFoldDB" id="A0A098L9T1"/>
<gene>
    <name evidence="9" type="ORF">MYP_139</name>
</gene>
<dbReference type="GO" id="GO:0006777">
    <property type="term" value="P:Mo-molybdopterin cofactor biosynthetic process"/>
    <property type="evidence" value="ECO:0007669"/>
    <property type="project" value="UniProtKB-KW"/>
</dbReference>
<dbReference type="PANTHER" id="PTHR19136">
    <property type="entry name" value="MOLYBDENUM COFACTOR GUANYLYLTRANSFERASE"/>
    <property type="match status" value="1"/>
</dbReference>
<dbReference type="eggNOG" id="COG0746">
    <property type="taxonomic scope" value="Bacteria"/>
</dbReference>
<protein>
    <submittedName>
        <fullName evidence="9">Molybdopterin-guanine dinucleotide biosynthesis protein A</fullName>
    </submittedName>
</protein>
<evidence type="ECO:0000256" key="3">
    <source>
        <dbReference type="ARBA" id="ARBA00022723"/>
    </source>
</evidence>
<evidence type="ECO:0000256" key="2">
    <source>
        <dbReference type="ARBA" id="ARBA00022679"/>
    </source>
</evidence>
<dbReference type="InterPro" id="IPR025877">
    <property type="entry name" value="MobA-like_NTP_Trfase"/>
</dbReference>
<dbReference type="OrthoDB" id="9788394at2"/>
<name>A0A098L9T1_9BACT</name>
<reference evidence="9 10" key="1">
    <citation type="submission" date="2014-09" db="EMBL/GenBank/DDBJ databases">
        <title>Sporocytophaga myxococcoides PG-01 genome sequencing.</title>
        <authorList>
            <person name="Liu L."/>
            <person name="Gao P.J."/>
            <person name="Chen G.J."/>
            <person name="Wang L.S."/>
        </authorList>
    </citation>
    <scope>NUCLEOTIDE SEQUENCE [LARGE SCALE GENOMIC DNA]</scope>
    <source>
        <strain evidence="9 10">PG-01</strain>
    </source>
</reference>
<organism evidence="9 10">
    <name type="scientific">Sporocytophaga myxococcoides</name>
    <dbReference type="NCBI Taxonomy" id="153721"/>
    <lineage>
        <taxon>Bacteria</taxon>
        <taxon>Pseudomonadati</taxon>
        <taxon>Bacteroidota</taxon>
        <taxon>Cytophagia</taxon>
        <taxon>Cytophagales</taxon>
        <taxon>Cytophagaceae</taxon>
        <taxon>Sporocytophaga</taxon>
    </lineage>
</organism>
<proteinExistence type="predicted"/>
<dbReference type="Pfam" id="PF12804">
    <property type="entry name" value="NTP_transf_3"/>
    <property type="match status" value="1"/>
</dbReference>
<dbReference type="GO" id="GO:0016779">
    <property type="term" value="F:nucleotidyltransferase activity"/>
    <property type="evidence" value="ECO:0007669"/>
    <property type="project" value="TreeGrafter"/>
</dbReference>
<evidence type="ECO:0000259" key="8">
    <source>
        <dbReference type="Pfam" id="PF12804"/>
    </source>
</evidence>
<feature type="domain" description="MobA-like NTP transferase" evidence="8">
    <location>
        <begin position="7"/>
        <end position="153"/>
    </location>
</feature>
<keyword evidence="2" id="KW-0808">Transferase</keyword>
<evidence type="ECO:0000313" key="10">
    <source>
        <dbReference type="Proteomes" id="UP000030185"/>
    </source>
</evidence>
<dbReference type="InterPro" id="IPR029044">
    <property type="entry name" value="Nucleotide-diphossugar_trans"/>
</dbReference>
<dbReference type="PANTHER" id="PTHR19136:SF81">
    <property type="entry name" value="MOLYBDENUM COFACTOR GUANYLYLTRANSFERASE"/>
    <property type="match status" value="1"/>
</dbReference>
<dbReference type="Proteomes" id="UP000030185">
    <property type="component" value="Unassembled WGS sequence"/>
</dbReference>
<evidence type="ECO:0000256" key="6">
    <source>
        <dbReference type="ARBA" id="ARBA00023134"/>
    </source>
</evidence>
<dbReference type="GO" id="GO:0046872">
    <property type="term" value="F:metal ion binding"/>
    <property type="evidence" value="ECO:0007669"/>
    <property type="project" value="UniProtKB-KW"/>
</dbReference>
<keyword evidence="10" id="KW-1185">Reference proteome</keyword>
<evidence type="ECO:0000256" key="5">
    <source>
        <dbReference type="ARBA" id="ARBA00022842"/>
    </source>
</evidence>
<evidence type="ECO:0000256" key="1">
    <source>
        <dbReference type="ARBA" id="ARBA00022490"/>
    </source>
</evidence>
<dbReference type="Gene3D" id="3.90.550.10">
    <property type="entry name" value="Spore Coat Polysaccharide Biosynthesis Protein SpsA, Chain A"/>
    <property type="match status" value="1"/>
</dbReference>
<evidence type="ECO:0000313" key="9">
    <source>
        <dbReference type="EMBL" id="GAL82913.1"/>
    </source>
</evidence>
<comment type="caution">
    <text evidence="9">The sequence shown here is derived from an EMBL/GenBank/DDBJ whole genome shotgun (WGS) entry which is preliminary data.</text>
</comment>
<dbReference type="InterPro" id="IPR013482">
    <property type="entry name" value="Molybde_CF_guanTrfase"/>
</dbReference>
<dbReference type="STRING" id="153721.MYP_139"/>